<proteinExistence type="predicted"/>
<dbReference type="InterPro" id="IPR006222">
    <property type="entry name" value="GCVT_N"/>
</dbReference>
<name>A0A1I6M043_9BACT</name>
<dbReference type="PIRSF" id="PIRSF006487">
    <property type="entry name" value="GcvT"/>
    <property type="match status" value="1"/>
</dbReference>
<evidence type="ECO:0000313" key="6">
    <source>
        <dbReference type="Proteomes" id="UP000199024"/>
    </source>
</evidence>
<dbReference type="GO" id="GO:0016226">
    <property type="term" value="P:iron-sulfur cluster assembly"/>
    <property type="evidence" value="ECO:0007669"/>
    <property type="project" value="TreeGrafter"/>
</dbReference>
<accession>A0A1I6M043</accession>
<dbReference type="Gene3D" id="3.30.1360.120">
    <property type="entry name" value="Probable tRNA modification gtpase trme, domain 1"/>
    <property type="match status" value="1"/>
</dbReference>
<feature type="binding site" evidence="2">
    <location>
        <position position="162"/>
    </location>
    <ligand>
        <name>substrate</name>
    </ligand>
</feature>
<dbReference type="Proteomes" id="UP000199024">
    <property type="component" value="Unassembled WGS sequence"/>
</dbReference>
<dbReference type="Pfam" id="PF01571">
    <property type="entry name" value="GCV_T"/>
    <property type="match status" value="1"/>
</dbReference>
<sequence length="321" mass="34717">MNLSHEVRYLLEAAGVWSLDDLGWIRITGEDRVRWLNGMVTNSIQDLKPGHGNYSFALNAQGRIQGDLNTYAEADALMLETARTQVPALMTLLDKFIIMDDVELADVSLGRVGIGLAGPKALKVLEISGHHVPLPGQRLQTLSDGVVIDIIGTYSPLVPRFEIWADELTISRILPLLAAAAQVEDGGPVSAEAVESLRLLEVTPKYGTDIRDKDLPQETNQTRALHFAKGCYLGQEIVERIRSRGAVHRSFQAFRLEGTLPAPGTPLEVDGKVVGELTSTGDVPGHGLIGLGFVRREFVERNAAILYAGGRAAPTASPKAS</sequence>
<dbReference type="InterPro" id="IPR027266">
    <property type="entry name" value="TrmE/GcvT-like"/>
</dbReference>
<protein>
    <submittedName>
        <fullName evidence="5">Uncharacterized protein</fullName>
    </submittedName>
</protein>
<dbReference type="STRING" id="474950.SAMN05421771_1578"/>
<evidence type="ECO:0000259" key="3">
    <source>
        <dbReference type="Pfam" id="PF01571"/>
    </source>
</evidence>
<evidence type="ECO:0000256" key="1">
    <source>
        <dbReference type="ARBA" id="ARBA00022946"/>
    </source>
</evidence>
<dbReference type="InterPro" id="IPR017703">
    <property type="entry name" value="YgfZ/GCV_T_CS"/>
</dbReference>
<dbReference type="EMBL" id="FOZL01000001">
    <property type="protein sequence ID" value="SFS09014.1"/>
    <property type="molecule type" value="Genomic_DNA"/>
</dbReference>
<dbReference type="PANTHER" id="PTHR22602:SF0">
    <property type="entry name" value="TRANSFERASE CAF17, MITOCHONDRIAL-RELATED"/>
    <property type="match status" value="1"/>
</dbReference>
<dbReference type="SUPFAM" id="SSF103025">
    <property type="entry name" value="Folate-binding domain"/>
    <property type="match status" value="1"/>
</dbReference>
<keyword evidence="1" id="KW-0809">Transit peptide</keyword>
<keyword evidence="6" id="KW-1185">Reference proteome</keyword>
<organism evidence="5 6">
    <name type="scientific">Granulicella pectinivorans</name>
    <dbReference type="NCBI Taxonomy" id="474950"/>
    <lineage>
        <taxon>Bacteria</taxon>
        <taxon>Pseudomonadati</taxon>
        <taxon>Acidobacteriota</taxon>
        <taxon>Terriglobia</taxon>
        <taxon>Terriglobales</taxon>
        <taxon>Acidobacteriaceae</taxon>
        <taxon>Granulicella</taxon>
    </lineage>
</organism>
<dbReference type="NCBIfam" id="TIGR03317">
    <property type="entry name" value="ygfZ_signature"/>
    <property type="match status" value="1"/>
</dbReference>
<dbReference type="InterPro" id="IPR045179">
    <property type="entry name" value="YgfZ/GcvT"/>
</dbReference>
<dbReference type="InterPro" id="IPR057460">
    <property type="entry name" value="CAF17_C"/>
</dbReference>
<feature type="domain" description="GCVT N-terminal" evidence="3">
    <location>
        <begin position="4"/>
        <end position="126"/>
    </location>
</feature>
<evidence type="ECO:0000259" key="4">
    <source>
        <dbReference type="Pfam" id="PF25455"/>
    </source>
</evidence>
<dbReference type="OrthoDB" id="9796287at2"/>
<dbReference type="AlphaFoldDB" id="A0A1I6M043"/>
<dbReference type="Pfam" id="PF25455">
    <property type="entry name" value="Beta-barrel_CAF17_C"/>
    <property type="match status" value="1"/>
</dbReference>
<evidence type="ECO:0000313" key="5">
    <source>
        <dbReference type="EMBL" id="SFS09014.1"/>
    </source>
</evidence>
<reference evidence="5 6" key="1">
    <citation type="submission" date="2016-10" db="EMBL/GenBank/DDBJ databases">
        <authorList>
            <person name="de Groot N.N."/>
        </authorList>
    </citation>
    <scope>NUCLEOTIDE SEQUENCE [LARGE SCALE GENOMIC DNA]</scope>
    <source>
        <strain evidence="5 6">DSM 21001</strain>
    </source>
</reference>
<evidence type="ECO:0000256" key="2">
    <source>
        <dbReference type="PIRSR" id="PIRSR006487-1"/>
    </source>
</evidence>
<feature type="domain" description="CAF17 C-terminal" evidence="4">
    <location>
        <begin position="254"/>
        <end position="316"/>
    </location>
</feature>
<dbReference type="PANTHER" id="PTHR22602">
    <property type="entry name" value="TRANSFERASE CAF17, MITOCHONDRIAL-RELATED"/>
    <property type="match status" value="1"/>
</dbReference>
<gene>
    <name evidence="5" type="ORF">SAMN05421771_1578</name>
</gene>
<dbReference type="RefSeq" id="WP_089838188.1">
    <property type="nucleotide sequence ID" value="NZ_FOZL01000001.1"/>
</dbReference>